<dbReference type="EMBL" id="BAAAZP010000103">
    <property type="protein sequence ID" value="GAA3686805.1"/>
    <property type="molecule type" value="Genomic_DNA"/>
</dbReference>
<sequence>MGMNELVDIMQRCETRGTRLLLGGVQGVMARVLSITGLRHAFEVFAKFDDALRLTMAQA</sequence>
<dbReference type="InterPro" id="IPR002645">
    <property type="entry name" value="STAS_dom"/>
</dbReference>
<reference evidence="3" key="1">
    <citation type="journal article" date="2019" name="Int. J. Syst. Evol. Microbiol.">
        <title>The Global Catalogue of Microorganisms (GCM) 10K type strain sequencing project: providing services to taxonomists for standard genome sequencing and annotation.</title>
        <authorList>
            <consortium name="The Broad Institute Genomics Platform"/>
            <consortium name="The Broad Institute Genome Sequencing Center for Infectious Disease"/>
            <person name="Wu L."/>
            <person name="Ma J."/>
        </authorList>
    </citation>
    <scope>NUCLEOTIDE SEQUENCE [LARGE SCALE GENOMIC DNA]</scope>
    <source>
        <strain evidence="3">JCM 16904</strain>
    </source>
</reference>
<evidence type="ECO:0000313" key="2">
    <source>
        <dbReference type="EMBL" id="GAA3686805.1"/>
    </source>
</evidence>
<comment type="caution">
    <text evidence="2">The sequence shown here is derived from an EMBL/GenBank/DDBJ whole genome shotgun (WGS) entry which is preliminary data.</text>
</comment>
<keyword evidence="3" id="KW-1185">Reference proteome</keyword>
<gene>
    <name evidence="2" type="ORF">GCM10022224_059690</name>
</gene>
<dbReference type="Pfam" id="PF01740">
    <property type="entry name" value="STAS"/>
    <property type="match status" value="1"/>
</dbReference>
<proteinExistence type="predicted"/>
<dbReference type="Gene3D" id="3.30.750.24">
    <property type="entry name" value="STAS domain"/>
    <property type="match status" value="1"/>
</dbReference>
<dbReference type="PROSITE" id="PS50801">
    <property type="entry name" value="STAS"/>
    <property type="match status" value="1"/>
</dbReference>
<accession>A0ABP7CFU3</accession>
<dbReference type="SUPFAM" id="SSF52091">
    <property type="entry name" value="SpoIIaa-like"/>
    <property type="match status" value="1"/>
</dbReference>
<protein>
    <recommendedName>
        <fullName evidence="1">STAS domain-containing protein</fullName>
    </recommendedName>
</protein>
<evidence type="ECO:0000259" key="1">
    <source>
        <dbReference type="PROSITE" id="PS50801"/>
    </source>
</evidence>
<feature type="domain" description="STAS" evidence="1">
    <location>
        <begin position="1"/>
        <end position="55"/>
    </location>
</feature>
<organism evidence="2 3">
    <name type="scientific">Nonomuraea antimicrobica</name>
    <dbReference type="NCBI Taxonomy" id="561173"/>
    <lineage>
        <taxon>Bacteria</taxon>
        <taxon>Bacillati</taxon>
        <taxon>Actinomycetota</taxon>
        <taxon>Actinomycetes</taxon>
        <taxon>Streptosporangiales</taxon>
        <taxon>Streptosporangiaceae</taxon>
        <taxon>Nonomuraea</taxon>
    </lineage>
</organism>
<name>A0ABP7CFU3_9ACTN</name>
<dbReference type="Proteomes" id="UP001500902">
    <property type="component" value="Unassembled WGS sequence"/>
</dbReference>
<dbReference type="InterPro" id="IPR036513">
    <property type="entry name" value="STAS_dom_sf"/>
</dbReference>
<evidence type="ECO:0000313" key="3">
    <source>
        <dbReference type="Proteomes" id="UP001500902"/>
    </source>
</evidence>